<feature type="region of interest" description="Disordered" evidence="1">
    <location>
        <begin position="22"/>
        <end position="85"/>
    </location>
</feature>
<feature type="compositionally biased region" description="Low complexity" evidence="1">
    <location>
        <begin position="143"/>
        <end position="157"/>
    </location>
</feature>
<gene>
    <name evidence="2" type="ORF">DFA_11019</name>
</gene>
<sequence length="700" mass="78005">MIVFSDQDEEVLQHFPSFQCLDNNHDDFSVPPSSSSKTQDKLRNSLNNRHHIPHLSTTTTTTTATTINENNQSDNNNNNTTFINQISISPSPFSYPNAFKASQEGISQNHLSVQGGNNNGSNKSNNIKPKKKKLKGQKKKDSVSSSSSSSSFSSSAASSSSFSSFSSSSSSSLHQTLTSSGSISNKNNDMVNSSKIGWFEEESLDTHHFNIKLYPHKSIYLAGETIEVEVEVYVKKLQILNATLQGVANCRDHQGHQELNQTSSTNNNNQNNNNNSNNNNNNNQNNNNTNNNIINLQTIDQDDEISFSSSVASSIGGIGNMGLSVGDGYLRETIVSSDYHLYPSSTVSPLSSSNPITPSSSPLSASSNQVDSQHFTNEQTRPRSYGSLPIPVTTKLFDHLLKHVERPQMYKETNPLLKTNILFCNNNNNSNLQQQPQQDLGDNNFSNIRRSKSSGSLPFLNDYVEDYSTYYDDDIYKQMCEYLEPLQIDTRNSNSTTSITTSNGDSVEGAEMPKHFPTELIKSSSNSGHSRSSSVITIVPSCEHQYHHPSSKLHKFKFEVNLPQNLPPSLSFKKDSKTGVFYRLHFTGLGDCYTSNKVLSKKDSRLFLKGLETSVPIRIWNPSCHYLPKQVLYNNARLFGPSDSFVSLNYQDKQAPSIKARLLIRNFGIIGSSVNIKFNQKKNAKNLFFNHPFLFRYQSC</sequence>
<proteinExistence type="predicted"/>
<feature type="compositionally biased region" description="Polar residues" evidence="1">
    <location>
        <begin position="368"/>
        <end position="379"/>
    </location>
</feature>
<feature type="compositionally biased region" description="Low complexity" evidence="1">
    <location>
        <begin position="345"/>
        <end position="367"/>
    </location>
</feature>
<feature type="compositionally biased region" description="Low complexity" evidence="1">
    <location>
        <begin position="428"/>
        <end position="444"/>
    </location>
</feature>
<dbReference type="AlphaFoldDB" id="F4QEE5"/>
<keyword evidence="3" id="KW-1185">Reference proteome</keyword>
<protein>
    <submittedName>
        <fullName evidence="2">Uncharacterized protein</fullName>
    </submittedName>
</protein>
<feature type="compositionally biased region" description="Low complexity" evidence="1">
    <location>
        <begin position="57"/>
        <end position="85"/>
    </location>
</feature>
<feature type="region of interest" description="Disordered" evidence="1">
    <location>
        <begin position="428"/>
        <end position="447"/>
    </location>
</feature>
<dbReference type="OrthoDB" id="10645247at2759"/>
<feature type="region of interest" description="Disordered" evidence="1">
    <location>
        <begin position="345"/>
        <end position="387"/>
    </location>
</feature>
<reference evidence="3" key="1">
    <citation type="journal article" date="2011" name="Genome Res.">
        <title>Phylogeny-wide analysis of social amoeba genomes highlights ancient origins for complex intercellular communication.</title>
        <authorList>
            <person name="Heidel A.J."/>
            <person name="Lawal H.M."/>
            <person name="Felder M."/>
            <person name="Schilde C."/>
            <person name="Helps N.R."/>
            <person name="Tunggal B."/>
            <person name="Rivero F."/>
            <person name="John U."/>
            <person name="Schleicher M."/>
            <person name="Eichinger L."/>
            <person name="Platzer M."/>
            <person name="Noegel A.A."/>
            <person name="Schaap P."/>
            <person name="Gloeckner G."/>
        </authorList>
    </citation>
    <scope>NUCLEOTIDE SEQUENCE [LARGE SCALE GENOMIC DNA]</scope>
    <source>
        <strain evidence="3">SH3</strain>
    </source>
</reference>
<feature type="compositionally biased region" description="Basic residues" evidence="1">
    <location>
        <begin position="128"/>
        <end position="138"/>
    </location>
</feature>
<evidence type="ECO:0000313" key="2">
    <source>
        <dbReference type="EMBL" id="EGG13258.1"/>
    </source>
</evidence>
<evidence type="ECO:0000313" key="3">
    <source>
        <dbReference type="Proteomes" id="UP000007797"/>
    </source>
</evidence>
<feature type="compositionally biased region" description="Low complexity" evidence="1">
    <location>
        <begin position="260"/>
        <end position="292"/>
    </location>
</feature>
<dbReference type="OMA" id="NSNITIH"/>
<dbReference type="Proteomes" id="UP000007797">
    <property type="component" value="Unassembled WGS sequence"/>
</dbReference>
<feature type="region of interest" description="Disordered" evidence="1">
    <location>
        <begin position="258"/>
        <end position="292"/>
    </location>
</feature>
<dbReference type="RefSeq" id="XP_004349957.1">
    <property type="nucleotide sequence ID" value="XM_004349907.1"/>
</dbReference>
<dbReference type="GeneID" id="14866424"/>
<dbReference type="EMBL" id="GL883029">
    <property type="protein sequence ID" value="EGG13258.1"/>
    <property type="molecule type" value="Genomic_DNA"/>
</dbReference>
<dbReference type="KEGG" id="dfa:DFA_11019"/>
<evidence type="ECO:0000256" key="1">
    <source>
        <dbReference type="SAM" id="MobiDB-lite"/>
    </source>
</evidence>
<accession>F4QEE5</accession>
<feature type="region of interest" description="Disordered" evidence="1">
    <location>
        <begin position="110"/>
        <end position="157"/>
    </location>
</feature>
<organism evidence="2 3">
    <name type="scientific">Cavenderia fasciculata</name>
    <name type="common">Slime mold</name>
    <name type="synonym">Dictyostelium fasciculatum</name>
    <dbReference type="NCBI Taxonomy" id="261658"/>
    <lineage>
        <taxon>Eukaryota</taxon>
        <taxon>Amoebozoa</taxon>
        <taxon>Evosea</taxon>
        <taxon>Eumycetozoa</taxon>
        <taxon>Dictyostelia</taxon>
        <taxon>Acytosteliales</taxon>
        <taxon>Cavenderiaceae</taxon>
        <taxon>Cavenderia</taxon>
    </lineage>
</organism>
<name>F4QEE5_CACFS</name>
<feature type="compositionally biased region" description="Low complexity" evidence="1">
    <location>
        <begin position="115"/>
        <end position="127"/>
    </location>
</feature>